<evidence type="ECO:0000313" key="2">
    <source>
        <dbReference type="Proteomes" id="UP001230649"/>
    </source>
</evidence>
<comment type="caution">
    <text evidence="1">The sequence shown here is derived from an EMBL/GenBank/DDBJ whole genome shotgun (WGS) entry which is preliminary data.</text>
</comment>
<dbReference type="Proteomes" id="UP001230649">
    <property type="component" value="Unassembled WGS sequence"/>
</dbReference>
<protein>
    <submittedName>
        <fullName evidence="1">Uncharacterized protein</fullName>
    </submittedName>
</protein>
<evidence type="ECO:0000313" key="1">
    <source>
        <dbReference type="EMBL" id="KAJ9095173.1"/>
    </source>
</evidence>
<gene>
    <name evidence="1" type="ORF">QFC20_006712</name>
</gene>
<dbReference type="EMBL" id="JASBWS010000127">
    <property type="protein sequence ID" value="KAJ9095173.1"/>
    <property type="molecule type" value="Genomic_DNA"/>
</dbReference>
<proteinExistence type="predicted"/>
<accession>A0ACC2V7R5</accession>
<sequence>MSYKEINRIQEEWPTPDFLKVGSESYGFYIAFRNFQHYAQKGTTVGREYETPVDDPCLISRYKDCQNIEEMDAVDRALVKDQSKGSLTLMVEWHPDYPGRDETRHWGALGLLMGKSYWKKRYYQLMFEWKAEQSEGNADSGLRGSGSFVGTPSFTGGNIPQSTRPATTIGRDSRGE</sequence>
<keyword evidence="2" id="KW-1185">Reference proteome</keyword>
<organism evidence="1 2">
    <name type="scientific">Naganishia adeliensis</name>
    <dbReference type="NCBI Taxonomy" id="92952"/>
    <lineage>
        <taxon>Eukaryota</taxon>
        <taxon>Fungi</taxon>
        <taxon>Dikarya</taxon>
        <taxon>Basidiomycota</taxon>
        <taxon>Agaricomycotina</taxon>
        <taxon>Tremellomycetes</taxon>
        <taxon>Filobasidiales</taxon>
        <taxon>Filobasidiaceae</taxon>
        <taxon>Naganishia</taxon>
    </lineage>
</organism>
<name>A0ACC2V7R5_9TREE</name>
<reference evidence="1" key="1">
    <citation type="submission" date="2023-04" db="EMBL/GenBank/DDBJ databases">
        <title>Draft Genome sequencing of Naganishia species isolated from polar environments using Oxford Nanopore Technology.</title>
        <authorList>
            <person name="Leo P."/>
            <person name="Venkateswaran K."/>
        </authorList>
    </citation>
    <scope>NUCLEOTIDE SEQUENCE</scope>
    <source>
        <strain evidence="1">MNA-CCFEE 5262</strain>
    </source>
</reference>